<evidence type="ECO:0000256" key="1">
    <source>
        <dbReference type="SAM" id="MobiDB-lite"/>
    </source>
</evidence>
<organism evidence="2 3">
    <name type="scientific">Swaminathania salitolerans</name>
    <dbReference type="NCBI Taxonomy" id="182838"/>
    <lineage>
        <taxon>Bacteria</taxon>
        <taxon>Pseudomonadati</taxon>
        <taxon>Pseudomonadota</taxon>
        <taxon>Alphaproteobacteria</taxon>
        <taxon>Acetobacterales</taxon>
        <taxon>Acetobacteraceae</taxon>
        <taxon>Swaminathania</taxon>
    </lineage>
</organism>
<dbReference type="EMBL" id="BJVC01000002">
    <property type="protein sequence ID" value="GEL02271.1"/>
    <property type="molecule type" value="Genomic_DNA"/>
</dbReference>
<evidence type="ECO:0008006" key="4">
    <source>
        <dbReference type="Google" id="ProtNLM"/>
    </source>
</evidence>
<sequence>MHFQEHKPAGIRAGWSTLWQGRAPIAFRGPDGQRPAMTLHSDPVSESAPGDRGTTPAIPDIRVGTVSSAERTQDKTHLWIDFGAHLGVRRATMTLAKRYKPAQLVGRQVCAVVNPHLHTASINQVLALGMPDHSGDTVLICPDRRVPDGGKLF</sequence>
<name>A0A511BPM0_9PROT</name>
<accession>A0A511BPM0</accession>
<comment type="caution">
    <text evidence="2">The sequence shown here is derived from an EMBL/GenBank/DDBJ whole genome shotgun (WGS) entry which is preliminary data.</text>
</comment>
<dbReference type="InterPro" id="IPR012340">
    <property type="entry name" value="NA-bd_OB-fold"/>
</dbReference>
<evidence type="ECO:0000313" key="2">
    <source>
        <dbReference type="EMBL" id="GEL02271.1"/>
    </source>
</evidence>
<gene>
    <name evidence="2" type="ORF">SSA02_14340</name>
</gene>
<feature type="region of interest" description="Disordered" evidence="1">
    <location>
        <begin position="26"/>
        <end position="59"/>
    </location>
</feature>
<reference evidence="2 3" key="1">
    <citation type="submission" date="2019-07" db="EMBL/GenBank/DDBJ databases">
        <title>Whole genome shotgun sequence of Swaminathania salitolerans NBRC 104436.</title>
        <authorList>
            <person name="Hosoyama A."/>
            <person name="Uohara A."/>
            <person name="Ohji S."/>
            <person name="Ichikawa N."/>
        </authorList>
    </citation>
    <scope>NUCLEOTIDE SEQUENCE [LARGE SCALE GENOMIC DNA]</scope>
    <source>
        <strain evidence="2 3">NBRC 104436</strain>
    </source>
</reference>
<dbReference type="Gene3D" id="2.40.50.140">
    <property type="entry name" value="Nucleic acid-binding proteins"/>
    <property type="match status" value="1"/>
</dbReference>
<dbReference type="SUPFAM" id="SSF50249">
    <property type="entry name" value="Nucleic acid-binding proteins"/>
    <property type="match status" value="1"/>
</dbReference>
<dbReference type="Proteomes" id="UP000321405">
    <property type="component" value="Unassembled WGS sequence"/>
</dbReference>
<keyword evidence="3" id="KW-1185">Reference proteome</keyword>
<evidence type="ECO:0000313" key="3">
    <source>
        <dbReference type="Proteomes" id="UP000321405"/>
    </source>
</evidence>
<dbReference type="AlphaFoldDB" id="A0A511BPM0"/>
<proteinExistence type="predicted"/>
<protein>
    <recommendedName>
        <fullName evidence="4">tRNA-binding domain-containing protein</fullName>
    </recommendedName>
</protein>
<dbReference type="RefSeq" id="WP_246103681.1">
    <property type="nucleotide sequence ID" value="NZ_BJVC01000002.1"/>
</dbReference>